<accession>A0A9P0G4S1</accession>
<dbReference type="GO" id="GO:0072546">
    <property type="term" value="C:EMC complex"/>
    <property type="evidence" value="ECO:0007669"/>
    <property type="project" value="UniProtKB-UniRule"/>
</dbReference>
<keyword evidence="3" id="KW-0802">TPR repeat</keyword>
<keyword evidence="4" id="KW-0256">Endoplasmic reticulum</keyword>
<gene>
    <name evidence="7" type="ORF">BEMITA_LOCUS11889</name>
</gene>
<dbReference type="Gene3D" id="1.25.40.10">
    <property type="entry name" value="Tetratricopeptide repeat domain"/>
    <property type="match status" value="1"/>
</dbReference>
<comment type="similarity">
    <text evidence="1 4">Belongs to the EMC2 family.</text>
</comment>
<evidence type="ECO:0000256" key="1">
    <source>
        <dbReference type="ARBA" id="ARBA00010361"/>
    </source>
</evidence>
<dbReference type="Proteomes" id="UP001152759">
    <property type="component" value="Chromosome 7"/>
</dbReference>
<evidence type="ECO:0000313" key="7">
    <source>
        <dbReference type="EMBL" id="CAH0775705.1"/>
    </source>
</evidence>
<feature type="region of interest" description="Disordered" evidence="5">
    <location>
        <begin position="282"/>
        <end position="308"/>
    </location>
</feature>
<dbReference type="SUPFAM" id="SSF48452">
    <property type="entry name" value="TPR-like"/>
    <property type="match status" value="1"/>
</dbReference>
<dbReference type="InterPro" id="IPR055217">
    <property type="entry name" value="TPR_EMC2"/>
</dbReference>
<comment type="subunit">
    <text evidence="4">Component of the ER membrane protein complex (EMC).</text>
</comment>
<protein>
    <recommendedName>
        <fullName evidence="4">ER membrane protein complex subunit 2</fullName>
    </recommendedName>
</protein>
<feature type="domain" description="EMC2 TPR-like" evidence="6">
    <location>
        <begin position="83"/>
        <end position="189"/>
    </location>
</feature>
<reference evidence="7" key="1">
    <citation type="submission" date="2021-12" db="EMBL/GenBank/DDBJ databases">
        <authorList>
            <person name="King R."/>
        </authorList>
    </citation>
    <scope>NUCLEOTIDE SEQUENCE</scope>
</reference>
<keyword evidence="4" id="KW-0472">Membrane</keyword>
<feature type="compositionally biased region" description="Low complexity" evidence="5">
    <location>
        <begin position="282"/>
        <end position="296"/>
    </location>
</feature>
<keyword evidence="8" id="KW-1185">Reference proteome</keyword>
<organism evidence="7 8">
    <name type="scientific">Bemisia tabaci</name>
    <name type="common">Sweetpotato whitefly</name>
    <name type="synonym">Aleurodes tabaci</name>
    <dbReference type="NCBI Taxonomy" id="7038"/>
    <lineage>
        <taxon>Eukaryota</taxon>
        <taxon>Metazoa</taxon>
        <taxon>Ecdysozoa</taxon>
        <taxon>Arthropoda</taxon>
        <taxon>Hexapoda</taxon>
        <taxon>Insecta</taxon>
        <taxon>Pterygota</taxon>
        <taxon>Neoptera</taxon>
        <taxon>Paraneoptera</taxon>
        <taxon>Hemiptera</taxon>
        <taxon>Sternorrhyncha</taxon>
        <taxon>Aleyrodoidea</taxon>
        <taxon>Aleyrodidae</taxon>
        <taxon>Aleyrodinae</taxon>
        <taxon>Bemisia</taxon>
    </lineage>
</organism>
<feature type="compositionally biased region" description="Basic and acidic residues" evidence="5">
    <location>
        <begin position="299"/>
        <end position="308"/>
    </location>
</feature>
<name>A0A9P0G4S1_BEMTA</name>
<sequence length="308" mass="34676">MNLTEARTILRRWREENVRKSQSVVDIYETVVGPKIHKLGDEKYLVLEQVTVAAFDCHRMELARQCLGQLSNAFPGSIRVRLLHVLGLQAAENYDVAKDVLDSIIQADPTNPLPKKHEIAMFIALGKNQLAIRMLTEYLKRFMADQEAWQELSSLYLIEQDYAKAAFCAEELILHDPHSHLLHQYLAEIRYTQGGFENLELARTHYCAAIKLNPNNMRALYGLLLTVTNIIGSPKCTATKRKEATKLQTWVSKLIQNRYKNVSGNKDVKAVEGLFSSLQISSVSSSSSLSGSKSTSPRALKDKNSDSL</sequence>
<comment type="function">
    <text evidence="4">Part of the endoplasmic reticulum membrane protein complex (EMC) that enables the energy-independent insertion into endoplasmic reticulum membranes of newly synthesized membrane proteins.</text>
</comment>
<evidence type="ECO:0000256" key="4">
    <source>
        <dbReference type="RuleBase" id="RU367091"/>
    </source>
</evidence>
<evidence type="ECO:0000256" key="2">
    <source>
        <dbReference type="ARBA" id="ARBA00022737"/>
    </source>
</evidence>
<dbReference type="Pfam" id="PF22890">
    <property type="entry name" value="TPR_EMC2"/>
    <property type="match status" value="1"/>
</dbReference>
<dbReference type="KEGG" id="btab:109031438"/>
<evidence type="ECO:0000256" key="5">
    <source>
        <dbReference type="SAM" id="MobiDB-lite"/>
    </source>
</evidence>
<evidence type="ECO:0000256" key="3">
    <source>
        <dbReference type="ARBA" id="ARBA00022803"/>
    </source>
</evidence>
<keyword evidence="2" id="KW-0677">Repeat</keyword>
<dbReference type="InterPro" id="IPR039856">
    <property type="entry name" value="EMC2-like"/>
</dbReference>
<dbReference type="AlphaFoldDB" id="A0A9P0G4S1"/>
<evidence type="ECO:0000313" key="8">
    <source>
        <dbReference type="Proteomes" id="UP001152759"/>
    </source>
</evidence>
<dbReference type="EMBL" id="OU963868">
    <property type="protein sequence ID" value="CAH0775705.1"/>
    <property type="molecule type" value="Genomic_DNA"/>
</dbReference>
<dbReference type="PANTHER" id="PTHR12760">
    <property type="entry name" value="TETRATRICOPEPTIDE REPEAT PROTEIN"/>
    <property type="match status" value="1"/>
</dbReference>
<evidence type="ECO:0000259" key="6">
    <source>
        <dbReference type="Pfam" id="PF22890"/>
    </source>
</evidence>
<dbReference type="InterPro" id="IPR011990">
    <property type="entry name" value="TPR-like_helical_dom_sf"/>
</dbReference>
<proteinExistence type="inferred from homology"/>
<comment type="subcellular location">
    <subcellularLocation>
        <location evidence="4">Endoplasmic reticulum membrane</location>
        <topology evidence="4">Peripheral membrane protein</topology>
        <orientation evidence="4">Cytoplasmic side</orientation>
    </subcellularLocation>
</comment>